<keyword evidence="4 6" id="KW-1133">Transmembrane helix</keyword>
<evidence type="ECO:0000256" key="1">
    <source>
        <dbReference type="ARBA" id="ARBA00004651"/>
    </source>
</evidence>
<gene>
    <name evidence="8" type="ORF">I553_6678</name>
</gene>
<comment type="caution">
    <text evidence="8">The sequence shown here is derived from an EMBL/GenBank/DDBJ whole genome shotgun (WGS) entry which is preliminary data.</text>
</comment>
<feature type="transmembrane region" description="Helical" evidence="6">
    <location>
        <begin position="42"/>
        <end position="61"/>
    </location>
</feature>
<keyword evidence="5 6" id="KW-0472">Membrane</keyword>
<evidence type="ECO:0000313" key="8">
    <source>
        <dbReference type="EMBL" id="EUA24117.1"/>
    </source>
</evidence>
<keyword evidence="3 6" id="KW-0812">Transmembrane</keyword>
<name>X7ZWY1_MYCXE</name>
<evidence type="ECO:0000256" key="2">
    <source>
        <dbReference type="ARBA" id="ARBA00022475"/>
    </source>
</evidence>
<feature type="domain" description="ABC-2 type transporter transmembrane" evidence="7">
    <location>
        <begin position="10"/>
        <end position="88"/>
    </location>
</feature>
<proteinExistence type="predicted"/>
<evidence type="ECO:0000256" key="5">
    <source>
        <dbReference type="ARBA" id="ARBA00023136"/>
    </source>
</evidence>
<dbReference type="Pfam" id="PF01061">
    <property type="entry name" value="ABC2_membrane"/>
    <property type="match status" value="1"/>
</dbReference>
<comment type="subcellular location">
    <subcellularLocation>
        <location evidence="1">Cell membrane</location>
        <topology evidence="1">Multi-pass membrane protein</topology>
    </subcellularLocation>
</comment>
<dbReference type="InterPro" id="IPR013525">
    <property type="entry name" value="ABC2_TM"/>
</dbReference>
<dbReference type="PANTHER" id="PTHR30294">
    <property type="entry name" value="MEMBRANE COMPONENT OF ABC TRANSPORTER YHHJ-RELATED"/>
    <property type="match status" value="1"/>
</dbReference>
<feature type="transmembrane region" description="Helical" evidence="6">
    <location>
        <begin position="12"/>
        <end position="36"/>
    </location>
</feature>
<feature type="transmembrane region" description="Helical" evidence="6">
    <location>
        <begin position="103"/>
        <end position="121"/>
    </location>
</feature>
<sequence>MVPRLRHRGSPLWVFVIAIINAVLGVGLGLLCSAFARTEFQAVQFIPLVMVPQLLLAGIIVPRGLMATWLQWISNVLPAGYALEALQQVGAHAELTGTAVRDMAVVLGFAVTALCLAAATLRRRTP</sequence>
<dbReference type="EMBL" id="JAOB01000065">
    <property type="protein sequence ID" value="EUA24117.1"/>
    <property type="molecule type" value="Genomic_DNA"/>
</dbReference>
<evidence type="ECO:0000259" key="7">
    <source>
        <dbReference type="Pfam" id="PF01061"/>
    </source>
</evidence>
<evidence type="ECO:0000256" key="4">
    <source>
        <dbReference type="ARBA" id="ARBA00022989"/>
    </source>
</evidence>
<accession>X7ZWY1</accession>
<dbReference type="PATRIC" id="fig|1299334.3.peg.6797"/>
<reference evidence="8" key="1">
    <citation type="submission" date="2014-01" db="EMBL/GenBank/DDBJ databases">
        <authorList>
            <person name="Brown-Elliot B."/>
            <person name="Wallace R."/>
            <person name="Lenaerts A."/>
            <person name="Ordway D."/>
            <person name="DeGroote M.A."/>
            <person name="Parker T."/>
            <person name="Sizemore C."/>
            <person name="Tallon L.J."/>
            <person name="Sadzewicz L.K."/>
            <person name="Sengamalay N."/>
            <person name="Fraser C.M."/>
            <person name="Hine E."/>
            <person name="Shefchek K.A."/>
            <person name="Das S.P."/>
            <person name="Tettelin H."/>
        </authorList>
    </citation>
    <scope>NUCLEOTIDE SEQUENCE [LARGE SCALE GENOMIC DNA]</scope>
    <source>
        <strain evidence="8">4042</strain>
    </source>
</reference>
<dbReference type="GO" id="GO:0140359">
    <property type="term" value="F:ABC-type transporter activity"/>
    <property type="evidence" value="ECO:0007669"/>
    <property type="project" value="InterPro"/>
</dbReference>
<evidence type="ECO:0000256" key="3">
    <source>
        <dbReference type="ARBA" id="ARBA00022692"/>
    </source>
</evidence>
<evidence type="ECO:0000256" key="6">
    <source>
        <dbReference type="SAM" id="Phobius"/>
    </source>
</evidence>
<organism evidence="8">
    <name type="scientific">Mycobacterium xenopi 4042</name>
    <dbReference type="NCBI Taxonomy" id="1299334"/>
    <lineage>
        <taxon>Bacteria</taxon>
        <taxon>Bacillati</taxon>
        <taxon>Actinomycetota</taxon>
        <taxon>Actinomycetes</taxon>
        <taxon>Mycobacteriales</taxon>
        <taxon>Mycobacteriaceae</taxon>
        <taxon>Mycobacterium</taxon>
    </lineage>
</organism>
<protein>
    <submittedName>
        <fullName evidence="8">ABC-2 type transporter family protein</fullName>
    </submittedName>
</protein>
<dbReference type="GO" id="GO:0005886">
    <property type="term" value="C:plasma membrane"/>
    <property type="evidence" value="ECO:0007669"/>
    <property type="project" value="UniProtKB-SubCell"/>
</dbReference>
<dbReference type="InterPro" id="IPR051449">
    <property type="entry name" value="ABC-2_transporter_component"/>
</dbReference>
<dbReference type="PANTHER" id="PTHR30294:SF38">
    <property type="entry name" value="TRANSPORT PERMEASE PROTEIN"/>
    <property type="match status" value="1"/>
</dbReference>
<keyword evidence="2" id="KW-1003">Cell membrane</keyword>
<dbReference type="AlphaFoldDB" id="X7ZWY1"/>